<dbReference type="OrthoDB" id="949885at2"/>
<dbReference type="STRING" id="1125876.SAMN05443292_1297"/>
<dbReference type="Pfam" id="PF14897">
    <property type="entry name" value="EpsG"/>
    <property type="match status" value="1"/>
</dbReference>
<keyword evidence="1" id="KW-0472">Membrane</keyword>
<feature type="transmembrane region" description="Helical" evidence="1">
    <location>
        <begin position="328"/>
        <end position="346"/>
    </location>
</feature>
<evidence type="ECO:0000256" key="1">
    <source>
        <dbReference type="SAM" id="Phobius"/>
    </source>
</evidence>
<evidence type="ECO:0000313" key="3">
    <source>
        <dbReference type="Proteomes" id="UP000198931"/>
    </source>
</evidence>
<dbReference type="EMBL" id="FOQT01000002">
    <property type="protein sequence ID" value="SFI09100.1"/>
    <property type="molecule type" value="Genomic_DNA"/>
</dbReference>
<name>A0A1I3FD35_9FLAO</name>
<proteinExistence type="predicted"/>
<feature type="transmembrane region" description="Helical" evidence="1">
    <location>
        <begin position="304"/>
        <end position="321"/>
    </location>
</feature>
<feature type="transmembrane region" description="Helical" evidence="1">
    <location>
        <begin position="244"/>
        <end position="262"/>
    </location>
</feature>
<sequence length="370" mass="43635">MYFYFITILLLFVPVFLEILFPKLTAKPLYKNLLIIFAVGICILELGFRWETGTDWKQYIRHFYTQNLSTPLVNNENGYEPGYNLIVSCVKFAISDYTFFLLVHATLFFLLLQKTYRYFTPYFFVAIVIFYATFMGTWGANRQFLAAAFGLLSVFYLYEKKLWAYFLCILIAFQFHTSSILLISFVFLTKKLDSRLMILAVALSLMVGYTQLPFKIFTFFGSFSDYSAFKVKQYLDIAAHDSKPISTLGFLKRITIFTFFFILRERILKLQPKFTLIFNIYFLSLCFYLIFAKTLTVMISRGSFYFNIFEPVLLSYVFYLLKSKKMILITACLFLIYSLVVVNRSIGVYPDLFVPYKTLFFNSDYHRNMH</sequence>
<feature type="transmembrane region" description="Helical" evidence="1">
    <location>
        <begin position="94"/>
        <end position="112"/>
    </location>
</feature>
<keyword evidence="1" id="KW-0812">Transmembrane</keyword>
<dbReference type="AlphaFoldDB" id="A0A1I3FD35"/>
<reference evidence="2 3" key="1">
    <citation type="submission" date="2016-10" db="EMBL/GenBank/DDBJ databases">
        <authorList>
            <person name="de Groot N.N."/>
        </authorList>
    </citation>
    <scope>NUCLEOTIDE SEQUENCE [LARGE SCALE GENOMIC DNA]</scope>
    <source>
        <strain evidence="2 3">DSM 26000</strain>
    </source>
</reference>
<dbReference type="Proteomes" id="UP000198931">
    <property type="component" value="Unassembled WGS sequence"/>
</dbReference>
<feature type="transmembrane region" description="Helical" evidence="1">
    <location>
        <begin position="33"/>
        <end position="50"/>
    </location>
</feature>
<dbReference type="RefSeq" id="WP_090079321.1">
    <property type="nucleotide sequence ID" value="NZ_FOQT01000002.1"/>
</dbReference>
<organism evidence="2 3">
    <name type="scientific">Halpernia frigidisoli</name>
    <dbReference type="NCBI Taxonomy" id="1125876"/>
    <lineage>
        <taxon>Bacteria</taxon>
        <taxon>Pseudomonadati</taxon>
        <taxon>Bacteroidota</taxon>
        <taxon>Flavobacteriia</taxon>
        <taxon>Flavobacteriales</taxon>
        <taxon>Weeksellaceae</taxon>
        <taxon>Chryseobacterium group</taxon>
        <taxon>Halpernia</taxon>
    </lineage>
</organism>
<gene>
    <name evidence="2" type="ORF">SAMN05443292_1297</name>
</gene>
<evidence type="ECO:0000313" key="2">
    <source>
        <dbReference type="EMBL" id="SFI09100.1"/>
    </source>
</evidence>
<keyword evidence="1" id="KW-1133">Transmembrane helix</keyword>
<feature type="transmembrane region" description="Helical" evidence="1">
    <location>
        <begin position="196"/>
        <end position="224"/>
    </location>
</feature>
<feature type="transmembrane region" description="Helical" evidence="1">
    <location>
        <begin position="164"/>
        <end position="189"/>
    </location>
</feature>
<feature type="transmembrane region" description="Helical" evidence="1">
    <location>
        <begin position="118"/>
        <end position="136"/>
    </location>
</feature>
<protein>
    <submittedName>
        <fullName evidence="2">EpsG family protein</fullName>
    </submittedName>
</protein>
<keyword evidence="3" id="KW-1185">Reference proteome</keyword>
<dbReference type="InterPro" id="IPR049458">
    <property type="entry name" value="EpsG-like"/>
</dbReference>
<feature type="transmembrane region" description="Helical" evidence="1">
    <location>
        <begin position="274"/>
        <end position="292"/>
    </location>
</feature>
<accession>A0A1I3FD35</accession>